<evidence type="ECO:0000313" key="2">
    <source>
        <dbReference type="Proteomes" id="UP001597135"/>
    </source>
</evidence>
<dbReference type="Proteomes" id="UP001597135">
    <property type="component" value="Unassembled WGS sequence"/>
</dbReference>
<dbReference type="EMBL" id="JBHTMU010000042">
    <property type="protein sequence ID" value="MFD1344224.1"/>
    <property type="molecule type" value="Genomic_DNA"/>
</dbReference>
<dbReference type="RefSeq" id="WP_386805811.1">
    <property type="nucleotide sequence ID" value="NZ_JBHTMU010000042.1"/>
</dbReference>
<organism evidence="1 2">
    <name type="scientific">Litorisediminicola beolgyonensis</name>
    <dbReference type="NCBI Taxonomy" id="1173614"/>
    <lineage>
        <taxon>Bacteria</taxon>
        <taxon>Pseudomonadati</taxon>
        <taxon>Pseudomonadota</taxon>
        <taxon>Alphaproteobacteria</taxon>
        <taxon>Rhodobacterales</taxon>
        <taxon>Paracoccaceae</taxon>
        <taxon>Litorisediminicola</taxon>
    </lineage>
</organism>
<accession>A0ABW3ZM91</accession>
<dbReference type="CDD" id="cd16439">
    <property type="entry name" value="beta_Kdo_transferase_KpsC_2"/>
    <property type="match status" value="1"/>
</dbReference>
<reference evidence="2" key="1">
    <citation type="journal article" date="2019" name="Int. J. Syst. Evol. Microbiol.">
        <title>The Global Catalogue of Microorganisms (GCM) 10K type strain sequencing project: providing services to taxonomists for standard genome sequencing and annotation.</title>
        <authorList>
            <consortium name="The Broad Institute Genomics Platform"/>
            <consortium name="The Broad Institute Genome Sequencing Center for Infectious Disease"/>
            <person name="Wu L."/>
            <person name="Ma J."/>
        </authorList>
    </citation>
    <scope>NUCLEOTIDE SEQUENCE [LARGE SCALE GENOMIC DNA]</scope>
    <source>
        <strain evidence="2">CCUG 62953</strain>
    </source>
</reference>
<name>A0ABW3ZM91_9RHOB</name>
<comment type="caution">
    <text evidence="1">The sequence shown here is derived from an EMBL/GenBank/DDBJ whole genome shotgun (WGS) entry which is preliminary data.</text>
</comment>
<evidence type="ECO:0000313" key="1">
    <source>
        <dbReference type="EMBL" id="MFD1344224.1"/>
    </source>
</evidence>
<dbReference type="CDD" id="cd16440">
    <property type="entry name" value="beta_Kdo_transferase_KpsC_1"/>
    <property type="match status" value="1"/>
</dbReference>
<protein>
    <submittedName>
        <fullName evidence="1">Capsular polysaccharide biosynthesis protein</fullName>
    </submittedName>
</protein>
<proteinExistence type="predicted"/>
<dbReference type="InterPro" id="IPR007833">
    <property type="entry name" value="Capsule_polysaccharide_synth"/>
</dbReference>
<gene>
    <name evidence="1" type="ORF">ACFQ4E_17470</name>
</gene>
<dbReference type="Pfam" id="PF05159">
    <property type="entry name" value="Capsule_synth"/>
    <property type="match status" value="3"/>
</dbReference>
<sequence>MSGPAPEEIDAGADTPRRLCVYTGGFLLNRGLRRSLALAGWQVALCKPRPGDTIGIWGASPRAWRGERVAEATGAPILRIEDAWLRSLFPGRAGERPFGLLFDHTGLHFDAARPSDLETLLATHPLDDTALLDRARGAIDWLRRSHLTKYAATDPEAELPAPGYVLVIDQVAGDASVTASGGDANRFREMLFAARDEHPGARIVVKTHPETAQGFRPGHLKPADLMGCEICDTSVSPWALLEGAVAVYTLSSQMGLEALLAGHRPRVFGTPFYAGWGLTEDETTLPRRGRALTRAQLVAAAYLIYPTWIDPARDRVCSFEEAAAQLDAETRAWREDRKGWTASGMRLWKRPALQRVFGRHAPVRFTDSPRPGTPHMAWAASAPPEARLHRLEDGFLRSRGLGAELVPPLSLALDPDGIYYDPAHPSRLEQLIAASPKLAPDQIDRATKLIAFLTRAKLTKYNLPGSLPDLPERGTAPRILVPGQVEDDASIRLGTGETRTNEALLARTRAENPDALILWKPHPDVVAGLRPGAVESPERYADLTVTGDIAMLMDHVDQVWTLTSLAGFEALLRGIPVTTLGAPFYAGWDLTRDLGTVPERRRRGPRPSLEGLVHATLIDYPRYVDPVSGRPCPVETVAQRLTRDEIPAPGPFNRSLSKLQGLFATRAHLWRR</sequence>
<keyword evidence="2" id="KW-1185">Reference proteome</keyword>